<evidence type="ECO:0000313" key="2">
    <source>
        <dbReference type="Proteomes" id="UP000579250"/>
    </source>
</evidence>
<gene>
    <name evidence="1" type="ORF">HGB48_03390</name>
</gene>
<dbReference type="Proteomes" id="UP000579250">
    <property type="component" value="Unassembled WGS sequence"/>
</dbReference>
<dbReference type="RefSeq" id="WP_067628925.1">
    <property type="nucleotide sequence ID" value="NZ_JAAXPI010000002.1"/>
</dbReference>
<name>A0A846YR83_9ACTN</name>
<keyword evidence="2" id="KW-1185">Reference proteome</keyword>
<proteinExistence type="predicted"/>
<reference evidence="1 2" key="1">
    <citation type="submission" date="2020-04" db="EMBL/GenBank/DDBJ databases">
        <title>MicrobeNet Type strains.</title>
        <authorList>
            <person name="Nicholson A.C."/>
        </authorList>
    </citation>
    <scope>NUCLEOTIDE SEQUENCE [LARGE SCALE GENOMIC DNA]</scope>
    <source>
        <strain evidence="1 2">ATCC BAA-277</strain>
    </source>
</reference>
<organism evidence="1 2">
    <name type="scientific">Actinomadura latina</name>
    <dbReference type="NCBI Taxonomy" id="163603"/>
    <lineage>
        <taxon>Bacteria</taxon>
        <taxon>Bacillati</taxon>
        <taxon>Actinomycetota</taxon>
        <taxon>Actinomycetes</taxon>
        <taxon>Streptosporangiales</taxon>
        <taxon>Thermomonosporaceae</taxon>
        <taxon>Actinomadura</taxon>
    </lineage>
</organism>
<comment type="caution">
    <text evidence="1">The sequence shown here is derived from an EMBL/GenBank/DDBJ whole genome shotgun (WGS) entry which is preliminary data.</text>
</comment>
<protein>
    <submittedName>
        <fullName evidence="1">Uncharacterized protein</fullName>
    </submittedName>
</protein>
<sequence length="82" mass="8774">MPAILFLISDLRPKGAHERPLSGITYGISAGMLIGAGEVALTGIATLKAPFDDLVASPYPYLFGARPPSLRDRMANAQFQEE</sequence>
<accession>A0A846YR83</accession>
<dbReference type="AlphaFoldDB" id="A0A846YR83"/>
<evidence type="ECO:0000313" key="1">
    <source>
        <dbReference type="EMBL" id="NKZ02799.1"/>
    </source>
</evidence>
<dbReference type="EMBL" id="JAAXPI010000002">
    <property type="protein sequence ID" value="NKZ02799.1"/>
    <property type="molecule type" value="Genomic_DNA"/>
</dbReference>